<accession>A0AA39CAB5</accession>
<sequence length="241" mass="27286">MTAGLHTFPFSYNLPHNIPSSFEHRIGNVRYSIKAILHHPWKLDHKISKQLTINTPFDLDLTNLHRNAGIDTESYEYFHLFCSPYFKQGQMLLLFHLPSNCFTCNDVIEATVNILNRCDSVTVTRIEMIYSDKHSSTTKRFDIVIGSRSPLSRPTPNYLAPSAPSIMQIENSGEFNLESSIPSDNLTYPTAISHGTSDFPYSHQQSSRNIGFVYPLPTSAVENSNEPPPPSYENTMANMKQ</sequence>
<proteinExistence type="inferred from homology"/>
<protein>
    <recommendedName>
        <fullName evidence="3">Arrestin-like N-terminal domain-containing protein</fullName>
    </recommendedName>
</protein>
<dbReference type="InterPro" id="IPR011021">
    <property type="entry name" value="Arrestin-like_N"/>
</dbReference>
<evidence type="ECO:0000256" key="2">
    <source>
        <dbReference type="SAM" id="MobiDB-lite"/>
    </source>
</evidence>
<evidence type="ECO:0000313" key="4">
    <source>
        <dbReference type="EMBL" id="KAK0160557.1"/>
    </source>
</evidence>
<evidence type="ECO:0000256" key="1">
    <source>
        <dbReference type="ARBA" id="ARBA00005298"/>
    </source>
</evidence>
<dbReference type="InterPro" id="IPR014756">
    <property type="entry name" value="Ig_E-set"/>
</dbReference>
<dbReference type="EMBL" id="JAQQBS010001423">
    <property type="protein sequence ID" value="KAK0160557.1"/>
    <property type="molecule type" value="Genomic_DNA"/>
</dbReference>
<dbReference type="InterPro" id="IPR014752">
    <property type="entry name" value="Arrestin-like_C"/>
</dbReference>
<dbReference type="Proteomes" id="UP001168990">
    <property type="component" value="Unassembled WGS sequence"/>
</dbReference>
<evidence type="ECO:0000313" key="5">
    <source>
        <dbReference type="Proteomes" id="UP001168990"/>
    </source>
</evidence>
<feature type="compositionally biased region" description="Polar residues" evidence="2">
    <location>
        <begin position="232"/>
        <end position="241"/>
    </location>
</feature>
<dbReference type="SUPFAM" id="SSF81296">
    <property type="entry name" value="E set domains"/>
    <property type="match status" value="1"/>
</dbReference>
<reference evidence="4" key="2">
    <citation type="submission" date="2023-03" db="EMBL/GenBank/DDBJ databases">
        <authorList>
            <person name="Inwood S.N."/>
            <person name="Skelly J.G."/>
            <person name="Guhlin J."/>
            <person name="Harrop T.W.R."/>
            <person name="Goldson S.G."/>
            <person name="Dearden P.K."/>
        </authorList>
    </citation>
    <scope>NUCLEOTIDE SEQUENCE</scope>
    <source>
        <strain evidence="4">Irish</strain>
        <tissue evidence="4">Whole body</tissue>
    </source>
</reference>
<dbReference type="PANTHER" id="PTHR11188">
    <property type="entry name" value="ARRESTIN DOMAIN CONTAINING PROTEIN"/>
    <property type="match status" value="1"/>
</dbReference>
<dbReference type="PANTHER" id="PTHR11188:SF176">
    <property type="entry name" value="ARRESTIN DOMAIN-CONTAINING PROTEIN 1"/>
    <property type="match status" value="1"/>
</dbReference>
<gene>
    <name evidence="4" type="ORF">PV328_007955</name>
</gene>
<organism evidence="4 5">
    <name type="scientific">Microctonus aethiopoides</name>
    <dbReference type="NCBI Taxonomy" id="144406"/>
    <lineage>
        <taxon>Eukaryota</taxon>
        <taxon>Metazoa</taxon>
        <taxon>Ecdysozoa</taxon>
        <taxon>Arthropoda</taxon>
        <taxon>Hexapoda</taxon>
        <taxon>Insecta</taxon>
        <taxon>Pterygota</taxon>
        <taxon>Neoptera</taxon>
        <taxon>Endopterygota</taxon>
        <taxon>Hymenoptera</taxon>
        <taxon>Apocrita</taxon>
        <taxon>Ichneumonoidea</taxon>
        <taxon>Braconidae</taxon>
        <taxon>Euphorinae</taxon>
        <taxon>Microctonus</taxon>
    </lineage>
</organism>
<dbReference type="InterPro" id="IPR050357">
    <property type="entry name" value="Arrestin_domain-protein"/>
</dbReference>
<name>A0AA39CAB5_9HYME</name>
<reference evidence="4" key="1">
    <citation type="journal article" date="2023" name="bioRxiv">
        <title>Scaffold-level genome assemblies of two parasitoid biocontrol wasps reveal the parthenogenesis mechanism and an associated novel virus.</title>
        <authorList>
            <person name="Inwood S."/>
            <person name="Skelly J."/>
            <person name="Guhlin J."/>
            <person name="Harrop T."/>
            <person name="Goldson S."/>
            <person name="Dearden P."/>
        </authorList>
    </citation>
    <scope>NUCLEOTIDE SEQUENCE</scope>
    <source>
        <strain evidence="4">Irish</strain>
        <tissue evidence="4">Whole body</tissue>
    </source>
</reference>
<keyword evidence="5" id="KW-1185">Reference proteome</keyword>
<dbReference type="GO" id="GO:0005737">
    <property type="term" value="C:cytoplasm"/>
    <property type="evidence" value="ECO:0007669"/>
    <property type="project" value="TreeGrafter"/>
</dbReference>
<dbReference type="Pfam" id="PF00339">
    <property type="entry name" value="Arrestin_N"/>
    <property type="match status" value="1"/>
</dbReference>
<comment type="similarity">
    <text evidence="1">Belongs to the arrestin family.</text>
</comment>
<evidence type="ECO:0000259" key="3">
    <source>
        <dbReference type="Pfam" id="PF00339"/>
    </source>
</evidence>
<dbReference type="AlphaFoldDB" id="A0AA39CAB5"/>
<comment type="caution">
    <text evidence="4">The sequence shown here is derived from an EMBL/GenBank/DDBJ whole genome shotgun (WGS) entry which is preliminary data.</text>
</comment>
<dbReference type="GO" id="GO:0015031">
    <property type="term" value="P:protein transport"/>
    <property type="evidence" value="ECO:0007669"/>
    <property type="project" value="TreeGrafter"/>
</dbReference>
<feature type="region of interest" description="Disordered" evidence="2">
    <location>
        <begin position="218"/>
        <end position="241"/>
    </location>
</feature>
<feature type="domain" description="Arrestin-like N-terminal" evidence="3">
    <location>
        <begin position="1"/>
        <end position="59"/>
    </location>
</feature>
<dbReference type="Gene3D" id="2.60.40.640">
    <property type="match status" value="1"/>
</dbReference>